<dbReference type="GO" id="GO:0016788">
    <property type="term" value="F:hydrolase activity, acting on ester bonds"/>
    <property type="evidence" value="ECO:0007669"/>
    <property type="project" value="InterPro"/>
</dbReference>
<dbReference type="InterPro" id="IPR014944">
    <property type="entry name" value="Toxin_SymE-like"/>
</dbReference>
<evidence type="ECO:0000313" key="2">
    <source>
        <dbReference type="EMBL" id="BCJ93059.1"/>
    </source>
</evidence>
<proteinExistence type="predicted"/>
<dbReference type="AlphaFoldDB" id="A0A6S6QVE6"/>
<feature type="domain" description="Toxin SymE-like" evidence="1">
    <location>
        <begin position="6"/>
        <end position="54"/>
    </location>
</feature>
<evidence type="ECO:0000313" key="3">
    <source>
        <dbReference type="Proteomes" id="UP000515561"/>
    </source>
</evidence>
<gene>
    <name evidence="2" type="ORF">acsn021_06280</name>
</gene>
<sequence>MSSTDRKLKVYQSYNAKNQHVPEIRFKGKWLEENGFYIGLNIEIEIHDNMLIIKQKV</sequence>
<dbReference type="Pfam" id="PF08845">
    <property type="entry name" value="SymE_toxin"/>
    <property type="match status" value="1"/>
</dbReference>
<dbReference type="EMBL" id="AP023367">
    <property type="protein sequence ID" value="BCJ93059.1"/>
    <property type="molecule type" value="Genomic_DNA"/>
</dbReference>
<organism evidence="2 3">
    <name type="scientific">Anaerocolumna cellulosilytica</name>
    <dbReference type="NCBI Taxonomy" id="433286"/>
    <lineage>
        <taxon>Bacteria</taxon>
        <taxon>Bacillati</taxon>
        <taxon>Bacillota</taxon>
        <taxon>Clostridia</taxon>
        <taxon>Lachnospirales</taxon>
        <taxon>Lachnospiraceae</taxon>
        <taxon>Anaerocolumna</taxon>
    </lineage>
</organism>
<accession>A0A6S6QVE6</accession>
<dbReference type="KEGG" id="acel:acsn021_06280"/>
<dbReference type="GO" id="GO:0005737">
    <property type="term" value="C:cytoplasm"/>
    <property type="evidence" value="ECO:0007669"/>
    <property type="project" value="InterPro"/>
</dbReference>
<protein>
    <recommendedName>
        <fullName evidence="1">Toxin SymE-like domain-containing protein</fullName>
    </recommendedName>
</protein>
<dbReference type="RefSeq" id="WP_185264958.1">
    <property type="nucleotide sequence ID" value="NZ_AP023367.1"/>
</dbReference>
<reference evidence="2 3" key="1">
    <citation type="journal article" date="2016" name="Int. J. Syst. Evol. Microbiol.">
        <title>Descriptions of Anaerotaenia torta gen. nov., sp. nov. and Anaerocolumna cellulosilytica gen. nov., sp. nov. isolated from a methanogenic reactor of cattle waste.</title>
        <authorList>
            <person name="Uek A."/>
            <person name="Ohtaki Y."/>
            <person name="Kaku N."/>
            <person name="Ueki K."/>
        </authorList>
    </citation>
    <scope>NUCLEOTIDE SEQUENCE [LARGE SCALE GENOMIC DNA]</scope>
    <source>
        <strain evidence="2 3">SN021</strain>
    </source>
</reference>
<dbReference type="GO" id="GO:0016070">
    <property type="term" value="P:RNA metabolic process"/>
    <property type="evidence" value="ECO:0007669"/>
    <property type="project" value="InterPro"/>
</dbReference>
<keyword evidence="3" id="KW-1185">Reference proteome</keyword>
<dbReference type="Proteomes" id="UP000515561">
    <property type="component" value="Chromosome"/>
</dbReference>
<evidence type="ECO:0000259" key="1">
    <source>
        <dbReference type="Pfam" id="PF08845"/>
    </source>
</evidence>
<name>A0A6S6QVE6_9FIRM</name>
<dbReference type="GO" id="GO:0003723">
    <property type="term" value="F:RNA binding"/>
    <property type="evidence" value="ECO:0007669"/>
    <property type="project" value="InterPro"/>
</dbReference>